<keyword evidence="3" id="KW-0808">Transferase</keyword>
<gene>
    <name evidence="5" type="ORF">SAMN05660836_00750</name>
</gene>
<dbReference type="PROSITE" id="PS00105">
    <property type="entry name" value="AA_TRANSFER_CLASS_1"/>
    <property type="match status" value="1"/>
</dbReference>
<dbReference type="InterPro" id="IPR004838">
    <property type="entry name" value="NHTrfase_class1_PyrdxlP-BS"/>
</dbReference>
<evidence type="ECO:0000313" key="6">
    <source>
        <dbReference type="Proteomes" id="UP000199611"/>
    </source>
</evidence>
<sequence>MIGTASHGGNVYEICRNYGWSIDEIVDLSASINPLGPPEGLKEYLLSRFGEIVHYPDIHNLELIRALAEYHGLPESVFAVGNGSTELLFWLPFALNWRRVAVVLPVFGEYLRSLENAGVIIRKLRTAWETGFQPTVEQLDALVHASNPDVVILTNPGSPSGTLLSGEVLDYIKWSVRKRQNFWLIDEVFVDFCEENSLKELAAREPFLMVIRSLTKFFSLPGLRIGYIVAGADIINKLRLFVPPWSVNIFAQHAAVFCLKDRSFVDKTLSFFDREKKRVKEKLLEIRGIESSPFAANYVLIRLKEEIPLNSTELREQMLLRHRILIRDCRNFEGLSDRYVRIALGLSSTNELWVRALRDTIGDYLPANSKENRALGMGN</sequence>
<evidence type="ECO:0000313" key="5">
    <source>
        <dbReference type="EMBL" id="SFM59365.1"/>
    </source>
</evidence>
<evidence type="ECO:0000256" key="1">
    <source>
        <dbReference type="ARBA" id="ARBA00001933"/>
    </source>
</evidence>
<dbReference type="Proteomes" id="UP000199611">
    <property type="component" value="Unassembled WGS sequence"/>
</dbReference>
<evidence type="ECO:0000256" key="3">
    <source>
        <dbReference type="RuleBase" id="RU000481"/>
    </source>
</evidence>
<organism evidence="5 6">
    <name type="scientific">Thermodesulforhabdus norvegica</name>
    <dbReference type="NCBI Taxonomy" id="39841"/>
    <lineage>
        <taxon>Bacteria</taxon>
        <taxon>Pseudomonadati</taxon>
        <taxon>Thermodesulfobacteriota</taxon>
        <taxon>Syntrophobacteria</taxon>
        <taxon>Syntrophobacterales</taxon>
        <taxon>Thermodesulforhabdaceae</taxon>
        <taxon>Thermodesulforhabdus</taxon>
    </lineage>
</organism>
<dbReference type="EC" id="2.6.1.-" evidence="3"/>
<dbReference type="STRING" id="39841.SAMN05660836_00750"/>
<evidence type="ECO:0000259" key="4">
    <source>
        <dbReference type="Pfam" id="PF00155"/>
    </source>
</evidence>
<dbReference type="PANTHER" id="PTHR42885:SF1">
    <property type="entry name" value="THREONINE-PHOSPHATE DECARBOXYLASE"/>
    <property type="match status" value="1"/>
</dbReference>
<dbReference type="InterPro" id="IPR015421">
    <property type="entry name" value="PyrdxlP-dep_Trfase_major"/>
</dbReference>
<dbReference type="AlphaFoldDB" id="A0A1I4S4F8"/>
<feature type="domain" description="Aminotransferase class I/classII large" evidence="4">
    <location>
        <begin position="24"/>
        <end position="348"/>
    </location>
</feature>
<dbReference type="GO" id="GO:0030170">
    <property type="term" value="F:pyridoxal phosphate binding"/>
    <property type="evidence" value="ECO:0007669"/>
    <property type="project" value="InterPro"/>
</dbReference>
<dbReference type="Gene3D" id="3.90.1150.10">
    <property type="entry name" value="Aspartate Aminotransferase, domain 1"/>
    <property type="match status" value="1"/>
</dbReference>
<proteinExistence type="inferred from homology"/>
<dbReference type="InterPro" id="IPR015424">
    <property type="entry name" value="PyrdxlP-dep_Trfase"/>
</dbReference>
<dbReference type="SUPFAM" id="SSF53383">
    <property type="entry name" value="PLP-dependent transferases"/>
    <property type="match status" value="1"/>
</dbReference>
<reference evidence="5 6" key="1">
    <citation type="submission" date="2016-10" db="EMBL/GenBank/DDBJ databases">
        <authorList>
            <person name="de Groot N.N."/>
        </authorList>
    </citation>
    <scope>NUCLEOTIDE SEQUENCE [LARGE SCALE GENOMIC DNA]</scope>
    <source>
        <strain evidence="5 6">DSM 9990</strain>
    </source>
</reference>
<dbReference type="Gene3D" id="3.40.640.10">
    <property type="entry name" value="Type I PLP-dependent aspartate aminotransferase-like (Major domain)"/>
    <property type="match status" value="1"/>
</dbReference>
<dbReference type="RefSeq" id="WP_177193515.1">
    <property type="nucleotide sequence ID" value="NZ_FOUU01000002.1"/>
</dbReference>
<dbReference type="EMBL" id="FOUU01000002">
    <property type="protein sequence ID" value="SFM59365.1"/>
    <property type="molecule type" value="Genomic_DNA"/>
</dbReference>
<evidence type="ECO:0000256" key="2">
    <source>
        <dbReference type="ARBA" id="ARBA00022898"/>
    </source>
</evidence>
<accession>A0A1I4S4F8</accession>
<protein>
    <recommendedName>
        <fullName evidence="3">Aminotransferase</fullName>
        <ecNumber evidence="3">2.6.1.-</ecNumber>
    </recommendedName>
</protein>
<dbReference type="InterPro" id="IPR004839">
    <property type="entry name" value="Aminotransferase_I/II_large"/>
</dbReference>
<comment type="similarity">
    <text evidence="3">Belongs to the class-I pyridoxal-phosphate-dependent aminotransferase family.</text>
</comment>
<dbReference type="CDD" id="cd00609">
    <property type="entry name" value="AAT_like"/>
    <property type="match status" value="1"/>
</dbReference>
<dbReference type="Pfam" id="PF00155">
    <property type="entry name" value="Aminotran_1_2"/>
    <property type="match status" value="1"/>
</dbReference>
<dbReference type="PANTHER" id="PTHR42885">
    <property type="entry name" value="HISTIDINOL-PHOSPHATE AMINOTRANSFERASE-RELATED"/>
    <property type="match status" value="1"/>
</dbReference>
<keyword evidence="2" id="KW-0663">Pyridoxal phosphate</keyword>
<comment type="cofactor">
    <cofactor evidence="1 3">
        <name>pyridoxal 5'-phosphate</name>
        <dbReference type="ChEBI" id="CHEBI:597326"/>
    </cofactor>
</comment>
<keyword evidence="3" id="KW-0032">Aminotransferase</keyword>
<dbReference type="GO" id="GO:0008483">
    <property type="term" value="F:transaminase activity"/>
    <property type="evidence" value="ECO:0007669"/>
    <property type="project" value="UniProtKB-KW"/>
</dbReference>
<keyword evidence="6" id="KW-1185">Reference proteome</keyword>
<name>A0A1I4S4F8_9BACT</name>
<dbReference type="InterPro" id="IPR015422">
    <property type="entry name" value="PyrdxlP-dep_Trfase_small"/>
</dbReference>